<dbReference type="Proteomes" id="UP000543804">
    <property type="component" value="Unassembled WGS sequence"/>
</dbReference>
<dbReference type="EMBL" id="JABAFA010000018">
    <property type="protein sequence ID" value="NMD99082.1"/>
    <property type="molecule type" value="Genomic_DNA"/>
</dbReference>
<evidence type="ECO:0000313" key="1">
    <source>
        <dbReference type="EMBL" id="NMD99082.1"/>
    </source>
</evidence>
<organism evidence="1 2">
    <name type="scientific">Selenomonas bovis</name>
    <dbReference type="NCBI Taxonomy" id="416586"/>
    <lineage>
        <taxon>Bacteria</taxon>
        <taxon>Bacillati</taxon>
        <taxon>Bacillota</taxon>
        <taxon>Negativicutes</taxon>
        <taxon>Selenomonadales</taxon>
        <taxon>Selenomonadaceae</taxon>
        <taxon>Selenomonas</taxon>
    </lineage>
</organism>
<reference evidence="1 2" key="1">
    <citation type="submission" date="2020-04" db="EMBL/GenBank/DDBJ databases">
        <authorList>
            <person name="Hitch T.C.A."/>
            <person name="Wylensek D."/>
            <person name="Clavel T."/>
        </authorList>
    </citation>
    <scope>NUCLEOTIDE SEQUENCE [LARGE SCALE GENOMIC DNA]</scope>
    <source>
        <strain evidence="1 2">PG-130-P53-12</strain>
    </source>
</reference>
<sequence>MEIIFWILVVCLAVYVLGRLVLASLGKENVVVKTDAPFVKEQMDEQSIVLSKELTFLNEGGSCATIMDAIARPQLPYEQYDAVEARGKAEREGAPREDDYFEAVLIQKKGDKNGEDKLHIFAKIRLTARKGLSLAEALSHMVDVPIDFIWMETGRTPWHYTKVRFTLTAEEIAQLAGVTLAKD</sequence>
<proteinExistence type="predicted"/>
<dbReference type="AlphaFoldDB" id="A0A848B9G8"/>
<gene>
    <name evidence="1" type="ORF">HF878_06245</name>
</gene>
<keyword evidence="2" id="KW-1185">Reference proteome</keyword>
<dbReference type="RefSeq" id="WP_019542969.1">
    <property type="nucleotide sequence ID" value="NZ_DBGAXS010000003.1"/>
</dbReference>
<evidence type="ECO:0000313" key="2">
    <source>
        <dbReference type="Proteomes" id="UP000543804"/>
    </source>
</evidence>
<accession>A0A848B9G8</accession>
<protein>
    <submittedName>
        <fullName evidence="1">Uncharacterized protein</fullName>
    </submittedName>
</protein>
<comment type="caution">
    <text evidence="1">The sequence shown here is derived from an EMBL/GenBank/DDBJ whole genome shotgun (WGS) entry which is preliminary data.</text>
</comment>
<name>A0A848B9G8_9FIRM</name>